<dbReference type="Proteomes" id="UP000008744">
    <property type="component" value="Unassembled WGS sequence"/>
</dbReference>
<keyword evidence="2" id="KW-0687">Ribonucleoprotein</keyword>
<keyword evidence="1" id="KW-0689">Ribosomal protein</keyword>
<dbReference type="PANTHER" id="PTHR11449">
    <property type="entry name" value="RIBOSOMAL PROTEIN L30"/>
    <property type="match status" value="1"/>
</dbReference>
<evidence type="ECO:0000256" key="2">
    <source>
        <dbReference type="ARBA" id="ARBA00023274"/>
    </source>
</evidence>
<dbReference type="EMBL" id="CH479190">
    <property type="protein sequence ID" value="EDW25829.1"/>
    <property type="molecule type" value="Genomic_DNA"/>
</dbReference>
<dbReference type="AlphaFoldDB" id="B4GTF9"/>
<evidence type="ECO:0000313" key="5">
    <source>
        <dbReference type="Proteomes" id="UP000008744"/>
    </source>
</evidence>
<dbReference type="OrthoDB" id="10382654at2759"/>
<dbReference type="PhylomeDB" id="B4GTF9"/>
<dbReference type="HOGENOM" id="CLU_130502_1_0_1"/>
<evidence type="ECO:0000259" key="3">
    <source>
        <dbReference type="Pfam" id="PF01248"/>
    </source>
</evidence>
<dbReference type="InterPro" id="IPR029064">
    <property type="entry name" value="Ribosomal_eL30-like_sf"/>
</dbReference>
<evidence type="ECO:0000313" key="4">
    <source>
        <dbReference type="EMBL" id="EDW25829.1"/>
    </source>
</evidence>
<dbReference type="STRING" id="7234.B4GTF9"/>
<sequence>MDIFRENLTAVIKSGKYFVGVKETLKAVSSGQAMLVIIAGDTSVGLKTDVEKKAKKGKVEALVFAGSMKELGRACGKSFKVSCMAITDQMAAGMICSMVDGF</sequence>
<dbReference type="Gene3D" id="3.30.1330.30">
    <property type="match status" value="1"/>
</dbReference>
<feature type="domain" description="Ribosomal protein eL8/eL30/eS12/Gadd45" evidence="3">
    <location>
        <begin position="6"/>
        <end position="90"/>
    </location>
</feature>
<name>B4GTF9_DROPE</name>
<reference evidence="4 5" key="1">
    <citation type="journal article" date="2007" name="Nature">
        <title>Evolution of genes and genomes on the Drosophila phylogeny.</title>
        <authorList>
            <consortium name="Drosophila 12 Genomes Consortium"/>
            <person name="Clark A.G."/>
            <person name="Eisen M.B."/>
            <person name="Smith D.R."/>
            <person name="Bergman C.M."/>
            <person name="Oliver B."/>
            <person name="Markow T.A."/>
            <person name="Kaufman T.C."/>
            <person name="Kellis M."/>
            <person name="Gelbart W."/>
            <person name="Iyer V.N."/>
            <person name="Pollard D.A."/>
            <person name="Sackton T.B."/>
            <person name="Larracuente A.M."/>
            <person name="Singh N.D."/>
            <person name="Abad J.P."/>
            <person name="Abt D.N."/>
            <person name="Adryan B."/>
            <person name="Aguade M."/>
            <person name="Akashi H."/>
            <person name="Anderson W.W."/>
            <person name="Aquadro C.F."/>
            <person name="Ardell D.H."/>
            <person name="Arguello R."/>
            <person name="Artieri C.G."/>
            <person name="Barbash D.A."/>
            <person name="Barker D."/>
            <person name="Barsanti P."/>
            <person name="Batterham P."/>
            <person name="Batzoglou S."/>
            <person name="Begun D."/>
            <person name="Bhutkar A."/>
            <person name="Blanco E."/>
            <person name="Bosak S.A."/>
            <person name="Bradley R.K."/>
            <person name="Brand A.D."/>
            <person name="Brent M.R."/>
            <person name="Brooks A.N."/>
            <person name="Brown R.H."/>
            <person name="Butlin R.K."/>
            <person name="Caggese C."/>
            <person name="Calvi B.R."/>
            <person name="Bernardo de Carvalho A."/>
            <person name="Caspi A."/>
            <person name="Castrezana S."/>
            <person name="Celniker S.E."/>
            <person name="Chang J.L."/>
            <person name="Chapple C."/>
            <person name="Chatterji S."/>
            <person name="Chinwalla A."/>
            <person name="Civetta A."/>
            <person name="Clifton S.W."/>
            <person name="Comeron J.M."/>
            <person name="Costello J.C."/>
            <person name="Coyne J.A."/>
            <person name="Daub J."/>
            <person name="David R.G."/>
            <person name="Delcher A.L."/>
            <person name="Delehaunty K."/>
            <person name="Do C.B."/>
            <person name="Ebling H."/>
            <person name="Edwards K."/>
            <person name="Eickbush T."/>
            <person name="Evans J.D."/>
            <person name="Filipski A."/>
            <person name="Findeiss S."/>
            <person name="Freyhult E."/>
            <person name="Fulton L."/>
            <person name="Fulton R."/>
            <person name="Garcia A.C."/>
            <person name="Gardiner A."/>
            <person name="Garfield D.A."/>
            <person name="Garvin B.E."/>
            <person name="Gibson G."/>
            <person name="Gilbert D."/>
            <person name="Gnerre S."/>
            <person name="Godfrey J."/>
            <person name="Good R."/>
            <person name="Gotea V."/>
            <person name="Gravely B."/>
            <person name="Greenberg A.J."/>
            <person name="Griffiths-Jones S."/>
            <person name="Gross S."/>
            <person name="Guigo R."/>
            <person name="Gustafson E.A."/>
            <person name="Haerty W."/>
            <person name="Hahn M.W."/>
            <person name="Halligan D.L."/>
            <person name="Halpern A.L."/>
            <person name="Halter G.M."/>
            <person name="Han M.V."/>
            <person name="Heger A."/>
            <person name="Hillier L."/>
            <person name="Hinrichs A.S."/>
            <person name="Holmes I."/>
            <person name="Hoskins R.A."/>
            <person name="Hubisz M.J."/>
            <person name="Hultmark D."/>
            <person name="Huntley M.A."/>
            <person name="Jaffe D.B."/>
            <person name="Jagadeeshan S."/>
            <person name="Jeck W.R."/>
            <person name="Johnson J."/>
            <person name="Jones C.D."/>
            <person name="Jordan W.C."/>
            <person name="Karpen G.H."/>
            <person name="Kataoka E."/>
            <person name="Keightley P.D."/>
            <person name="Kheradpour P."/>
            <person name="Kirkness E.F."/>
            <person name="Koerich L.B."/>
            <person name="Kristiansen K."/>
            <person name="Kudrna D."/>
            <person name="Kulathinal R.J."/>
            <person name="Kumar S."/>
            <person name="Kwok R."/>
            <person name="Lander E."/>
            <person name="Langley C.H."/>
            <person name="Lapoint R."/>
            <person name="Lazzaro B.P."/>
            <person name="Lee S.J."/>
            <person name="Levesque L."/>
            <person name="Li R."/>
            <person name="Lin C.F."/>
            <person name="Lin M.F."/>
            <person name="Lindblad-Toh K."/>
            <person name="Llopart A."/>
            <person name="Long M."/>
            <person name="Low L."/>
            <person name="Lozovsky E."/>
            <person name="Lu J."/>
            <person name="Luo M."/>
            <person name="Machado C.A."/>
            <person name="Makalowski W."/>
            <person name="Marzo M."/>
            <person name="Matsuda M."/>
            <person name="Matzkin L."/>
            <person name="McAllister B."/>
            <person name="McBride C.S."/>
            <person name="McKernan B."/>
            <person name="McKernan K."/>
            <person name="Mendez-Lago M."/>
            <person name="Minx P."/>
            <person name="Mollenhauer M.U."/>
            <person name="Montooth K."/>
            <person name="Mount S.M."/>
            <person name="Mu X."/>
            <person name="Myers E."/>
            <person name="Negre B."/>
            <person name="Newfeld S."/>
            <person name="Nielsen R."/>
            <person name="Noor M.A."/>
            <person name="O'Grady P."/>
            <person name="Pachter L."/>
            <person name="Papaceit M."/>
            <person name="Parisi M.J."/>
            <person name="Parisi M."/>
            <person name="Parts L."/>
            <person name="Pedersen J.S."/>
            <person name="Pesole G."/>
            <person name="Phillippy A.M."/>
            <person name="Ponting C.P."/>
            <person name="Pop M."/>
            <person name="Porcelli D."/>
            <person name="Powell J.R."/>
            <person name="Prohaska S."/>
            <person name="Pruitt K."/>
            <person name="Puig M."/>
            <person name="Quesneville H."/>
            <person name="Ram K.R."/>
            <person name="Rand D."/>
            <person name="Rasmussen M.D."/>
            <person name="Reed L.K."/>
            <person name="Reenan R."/>
            <person name="Reily A."/>
            <person name="Remington K.A."/>
            <person name="Rieger T.T."/>
            <person name="Ritchie M.G."/>
            <person name="Robin C."/>
            <person name="Rogers Y.H."/>
            <person name="Rohde C."/>
            <person name="Rozas J."/>
            <person name="Rubenfield M.J."/>
            <person name="Ruiz A."/>
            <person name="Russo S."/>
            <person name="Salzberg S.L."/>
            <person name="Sanchez-Gracia A."/>
            <person name="Saranga D.J."/>
            <person name="Sato H."/>
            <person name="Schaeffer S.W."/>
            <person name="Schatz M.C."/>
            <person name="Schlenke T."/>
            <person name="Schwartz R."/>
            <person name="Segarra C."/>
            <person name="Singh R.S."/>
            <person name="Sirot L."/>
            <person name="Sirota M."/>
            <person name="Sisneros N.B."/>
            <person name="Smith C.D."/>
            <person name="Smith T.F."/>
            <person name="Spieth J."/>
            <person name="Stage D.E."/>
            <person name="Stark A."/>
            <person name="Stephan W."/>
            <person name="Strausberg R.L."/>
            <person name="Strempel S."/>
            <person name="Sturgill D."/>
            <person name="Sutton G."/>
            <person name="Sutton G.G."/>
            <person name="Tao W."/>
            <person name="Teichmann S."/>
            <person name="Tobari Y.N."/>
            <person name="Tomimura Y."/>
            <person name="Tsolas J.M."/>
            <person name="Valente V.L."/>
            <person name="Venter E."/>
            <person name="Venter J.C."/>
            <person name="Vicario S."/>
            <person name="Vieira F.G."/>
            <person name="Vilella A.J."/>
            <person name="Villasante A."/>
            <person name="Walenz B."/>
            <person name="Wang J."/>
            <person name="Wasserman M."/>
            <person name="Watts T."/>
            <person name="Wilson D."/>
            <person name="Wilson R.K."/>
            <person name="Wing R.A."/>
            <person name="Wolfner M.F."/>
            <person name="Wong A."/>
            <person name="Wong G.K."/>
            <person name="Wu C.I."/>
            <person name="Wu G."/>
            <person name="Yamamoto D."/>
            <person name="Yang H.P."/>
            <person name="Yang S.P."/>
            <person name="Yorke J.A."/>
            <person name="Yoshida K."/>
            <person name="Zdobnov E."/>
            <person name="Zhang P."/>
            <person name="Zhang Y."/>
            <person name="Zimin A.V."/>
            <person name="Baldwin J."/>
            <person name="Abdouelleil A."/>
            <person name="Abdulkadir J."/>
            <person name="Abebe A."/>
            <person name="Abera B."/>
            <person name="Abreu J."/>
            <person name="Acer S.C."/>
            <person name="Aftuck L."/>
            <person name="Alexander A."/>
            <person name="An P."/>
            <person name="Anderson E."/>
            <person name="Anderson S."/>
            <person name="Arachi H."/>
            <person name="Azer M."/>
            <person name="Bachantsang P."/>
            <person name="Barry A."/>
            <person name="Bayul T."/>
            <person name="Berlin A."/>
            <person name="Bessette D."/>
            <person name="Bloom T."/>
            <person name="Blye J."/>
            <person name="Boguslavskiy L."/>
            <person name="Bonnet C."/>
            <person name="Boukhgalter B."/>
            <person name="Bourzgui I."/>
            <person name="Brown A."/>
            <person name="Cahill P."/>
            <person name="Channer S."/>
            <person name="Cheshatsang Y."/>
            <person name="Chuda L."/>
            <person name="Citroen M."/>
            <person name="Collymore A."/>
            <person name="Cooke P."/>
            <person name="Costello M."/>
            <person name="D'Aco K."/>
            <person name="Daza R."/>
            <person name="De Haan G."/>
            <person name="DeGray S."/>
            <person name="DeMaso C."/>
            <person name="Dhargay N."/>
            <person name="Dooley K."/>
            <person name="Dooley E."/>
            <person name="Doricent M."/>
            <person name="Dorje P."/>
            <person name="Dorjee K."/>
            <person name="Dupes A."/>
            <person name="Elong R."/>
            <person name="Falk J."/>
            <person name="Farina A."/>
            <person name="Faro S."/>
            <person name="Ferguson D."/>
            <person name="Fisher S."/>
            <person name="Foley C.D."/>
            <person name="Franke A."/>
            <person name="Friedrich D."/>
            <person name="Gadbois L."/>
            <person name="Gearin G."/>
            <person name="Gearin C.R."/>
            <person name="Giannoukos G."/>
            <person name="Goode T."/>
            <person name="Graham J."/>
            <person name="Grandbois E."/>
            <person name="Grewal S."/>
            <person name="Gyaltsen K."/>
            <person name="Hafez N."/>
            <person name="Hagos B."/>
            <person name="Hall J."/>
            <person name="Henson C."/>
            <person name="Hollinger A."/>
            <person name="Honan T."/>
            <person name="Huard M.D."/>
            <person name="Hughes L."/>
            <person name="Hurhula B."/>
            <person name="Husby M.E."/>
            <person name="Kamat A."/>
            <person name="Kanga B."/>
            <person name="Kashin S."/>
            <person name="Khazanovich D."/>
            <person name="Kisner P."/>
            <person name="Lance K."/>
            <person name="Lara M."/>
            <person name="Lee W."/>
            <person name="Lennon N."/>
            <person name="Letendre F."/>
            <person name="LeVine R."/>
            <person name="Lipovsky A."/>
            <person name="Liu X."/>
            <person name="Liu J."/>
            <person name="Liu S."/>
            <person name="Lokyitsang T."/>
            <person name="Lokyitsang Y."/>
            <person name="Lubonja R."/>
            <person name="Lui A."/>
            <person name="MacDonald P."/>
            <person name="Magnisalis V."/>
            <person name="Maru K."/>
            <person name="Matthews C."/>
            <person name="McCusker W."/>
            <person name="McDonough S."/>
            <person name="Mehta T."/>
            <person name="Meldrim J."/>
            <person name="Meneus L."/>
            <person name="Mihai O."/>
            <person name="Mihalev A."/>
            <person name="Mihova T."/>
            <person name="Mittelman R."/>
            <person name="Mlenga V."/>
            <person name="Montmayeur A."/>
            <person name="Mulrain L."/>
            <person name="Navidi A."/>
            <person name="Naylor J."/>
            <person name="Negash T."/>
            <person name="Nguyen T."/>
            <person name="Nguyen N."/>
            <person name="Nicol R."/>
            <person name="Norbu C."/>
            <person name="Norbu N."/>
            <person name="Novod N."/>
            <person name="O'Neill B."/>
            <person name="Osman S."/>
            <person name="Markiewicz E."/>
            <person name="Oyono O.L."/>
            <person name="Patti C."/>
            <person name="Phunkhang P."/>
            <person name="Pierre F."/>
            <person name="Priest M."/>
            <person name="Raghuraman S."/>
            <person name="Rege F."/>
            <person name="Reyes R."/>
            <person name="Rise C."/>
            <person name="Rogov P."/>
            <person name="Ross K."/>
            <person name="Ryan E."/>
            <person name="Settipalli S."/>
            <person name="Shea T."/>
            <person name="Sherpa N."/>
            <person name="Shi L."/>
            <person name="Shih D."/>
            <person name="Sparrow T."/>
            <person name="Spaulding J."/>
            <person name="Stalker J."/>
            <person name="Stange-Thomann N."/>
            <person name="Stavropoulos S."/>
            <person name="Stone C."/>
            <person name="Strader C."/>
            <person name="Tesfaye S."/>
            <person name="Thomson T."/>
            <person name="Thoulutsang Y."/>
            <person name="Thoulutsang D."/>
            <person name="Topham K."/>
            <person name="Topping I."/>
            <person name="Tsamla T."/>
            <person name="Vassiliev H."/>
            <person name="Vo A."/>
            <person name="Wangchuk T."/>
            <person name="Wangdi T."/>
            <person name="Weiand M."/>
            <person name="Wilkinson J."/>
            <person name="Wilson A."/>
            <person name="Yadav S."/>
            <person name="Young G."/>
            <person name="Yu Q."/>
            <person name="Zembek L."/>
            <person name="Zhong D."/>
            <person name="Zimmer A."/>
            <person name="Zwirko Z."/>
            <person name="Jaffe D.B."/>
            <person name="Alvarez P."/>
            <person name="Brockman W."/>
            <person name="Butler J."/>
            <person name="Chin C."/>
            <person name="Gnerre S."/>
            <person name="Grabherr M."/>
            <person name="Kleber M."/>
            <person name="Mauceli E."/>
            <person name="MacCallum I."/>
        </authorList>
    </citation>
    <scope>NUCLEOTIDE SEQUENCE [LARGE SCALE GENOMIC DNA]</scope>
    <source>
        <strain evidence="5">MSH-3 / Tucson 14011-0111.49</strain>
    </source>
</reference>
<dbReference type="Pfam" id="PF01248">
    <property type="entry name" value="Ribosomal_L7Ae"/>
    <property type="match status" value="1"/>
</dbReference>
<dbReference type="OMA" id="AGMICSM"/>
<dbReference type="GO" id="GO:1990904">
    <property type="term" value="C:ribonucleoprotein complex"/>
    <property type="evidence" value="ECO:0007669"/>
    <property type="project" value="UniProtKB-KW"/>
</dbReference>
<evidence type="ECO:0000256" key="1">
    <source>
        <dbReference type="ARBA" id="ARBA00022980"/>
    </source>
</evidence>
<gene>
    <name evidence="4" type="primary">Dper\GL14341</name>
    <name evidence="4" type="ORF">Dper_GL14341</name>
</gene>
<dbReference type="InterPro" id="IPR004038">
    <property type="entry name" value="Ribosomal_eL8/eL30/eS12/Gad45"/>
</dbReference>
<organism evidence="5">
    <name type="scientific">Drosophila persimilis</name>
    <name type="common">Fruit fly</name>
    <dbReference type="NCBI Taxonomy" id="7234"/>
    <lineage>
        <taxon>Eukaryota</taxon>
        <taxon>Metazoa</taxon>
        <taxon>Ecdysozoa</taxon>
        <taxon>Arthropoda</taxon>
        <taxon>Hexapoda</taxon>
        <taxon>Insecta</taxon>
        <taxon>Pterygota</taxon>
        <taxon>Neoptera</taxon>
        <taxon>Endopterygota</taxon>
        <taxon>Diptera</taxon>
        <taxon>Brachycera</taxon>
        <taxon>Muscomorpha</taxon>
        <taxon>Ephydroidea</taxon>
        <taxon>Drosophilidae</taxon>
        <taxon>Drosophila</taxon>
        <taxon>Sophophora</taxon>
    </lineage>
</organism>
<dbReference type="SUPFAM" id="SSF55315">
    <property type="entry name" value="L30e-like"/>
    <property type="match status" value="1"/>
</dbReference>
<protein>
    <submittedName>
        <fullName evidence="4">GL14341</fullName>
    </submittedName>
</protein>
<dbReference type="GO" id="GO:0003723">
    <property type="term" value="F:RNA binding"/>
    <property type="evidence" value="ECO:0007669"/>
    <property type="project" value="InterPro"/>
</dbReference>
<dbReference type="GO" id="GO:0005840">
    <property type="term" value="C:ribosome"/>
    <property type="evidence" value="ECO:0007669"/>
    <property type="project" value="UniProtKB-KW"/>
</dbReference>
<dbReference type="eggNOG" id="KOG2988">
    <property type="taxonomic scope" value="Eukaryota"/>
</dbReference>
<dbReference type="InterPro" id="IPR039109">
    <property type="entry name" value="Ribosomal_eL30-like"/>
</dbReference>
<proteinExistence type="predicted"/>
<keyword evidence="5" id="KW-1185">Reference proteome</keyword>
<accession>B4GTF9</accession>